<protein>
    <recommendedName>
        <fullName evidence="4">Phospholipase C</fullName>
    </recommendedName>
</protein>
<dbReference type="PANTHER" id="PTHR31956:SF1">
    <property type="entry name" value="NON-SPECIFIC PHOSPHOLIPASE C1"/>
    <property type="match status" value="1"/>
</dbReference>
<dbReference type="Gene3D" id="3.40.720.10">
    <property type="entry name" value="Alkaline Phosphatase, subunit A"/>
    <property type="match status" value="2"/>
</dbReference>
<evidence type="ECO:0000313" key="3">
    <source>
        <dbReference type="Proteomes" id="UP000179786"/>
    </source>
</evidence>
<sequence>MATQHNIEHIVLLMLENRSLDNLLGWLYENDVPNLNIPSLKPDERAYDGLQGLDLNALTNHAEHLSQPPVRGVSGLTIPSVSPGESFEQVNMQLFNTDTQASVDTHPTMNGYLADYVRVLRKDAHERGLSEQQTTEEVSFYAPHIMETHSPVQLPVLNQLARHYAVSDQWFSSVPSQTNTNRAFSLTGTSQGLVNNGYLETNPDAEMVEEILGMGLGDDRFLHKTIFNALEESGQSWKVFWETSMIPEKISKLLNLISSQSVDEVQQKIDHVISQIDLATGVFDTVFGTKLKQRLESIRALLPKLVPIKDYLAELSSGELDSCYTYRLFPALQKDINDLESHFAKIDDFHTMARDGNLPKFSYLEPYWTISESAVDRGVKTLFTEMGNDYHPPGNLNVAENYVQAVYESLTANQQAWQKTLFIITFDEPVGAYDHIPPGPATPPWGDGEPDFEPTIGFDGKPKPLLQNGFKFDRLGGRVPTLLISPHIAPSTVFRSDTNTPFDHTSMIKTVLKLLGHEEKIAEFGERVKHAPTFENVLNTSELRNDAREVDFLQRGKAIGQPLCYYDRFYLKNQNGDYICHSEEALKVSYITLPSGLEQFNLDVGLSAYFPTVNTQDKRVIFYAQKSADRPYQGPIKQHDVIKIISTETQQSTHVVLGAWRDSHDCYYFNDYLHGDNNTRQQWLVEQINGEETLTFGTQVKLENNWFSDQRLAHDDRWLQGKWLSTTRIGDTWTIEPVE</sequence>
<comment type="caution">
    <text evidence="2">The sequence shown here is derived from an EMBL/GenBank/DDBJ whole genome shotgun (WGS) entry which is preliminary data.</text>
</comment>
<dbReference type="GO" id="GO:0042578">
    <property type="term" value="F:phosphoric ester hydrolase activity"/>
    <property type="evidence" value="ECO:0007669"/>
    <property type="project" value="UniProtKB-ARBA"/>
</dbReference>
<dbReference type="Gene3D" id="2.80.10.50">
    <property type="match status" value="1"/>
</dbReference>
<dbReference type="InterPro" id="IPR007312">
    <property type="entry name" value="Phosphoesterase"/>
</dbReference>
<dbReference type="RefSeq" id="WP_070987787.1">
    <property type="nucleotide sequence ID" value="NZ_MKJU01000035.1"/>
</dbReference>
<dbReference type="OrthoDB" id="9770871at2"/>
<name>A0A1S1MS73_9GAMM</name>
<dbReference type="STRING" id="1859457.BET10_01005"/>
<dbReference type="GO" id="GO:0009395">
    <property type="term" value="P:phospholipid catabolic process"/>
    <property type="evidence" value="ECO:0007669"/>
    <property type="project" value="TreeGrafter"/>
</dbReference>
<gene>
    <name evidence="2" type="ORF">BET10_01005</name>
</gene>
<dbReference type="Proteomes" id="UP000179786">
    <property type="component" value="Unassembled WGS sequence"/>
</dbReference>
<organism evidence="2 3">
    <name type="scientific">Pseudoalteromonas amylolytica</name>
    <dbReference type="NCBI Taxonomy" id="1859457"/>
    <lineage>
        <taxon>Bacteria</taxon>
        <taxon>Pseudomonadati</taxon>
        <taxon>Pseudomonadota</taxon>
        <taxon>Gammaproteobacteria</taxon>
        <taxon>Alteromonadales</taxon>
        <taxon>Pseudoalteromonadaceae</taxon>
        <taxon>Pseudoalteromonas</taxon>
    </lineage>
</organism>
<evidence type="ECO:0000313" key="2">
    <source>
        <dbReference type="EMBL" id="OHU87214.1"/>
    </source>
</evidence>
<accession>A0A1S1MS73</accession>
<proteinExistence type="predicted"/>
<dbReference type="Pfam" id="PF04185">
    <property type="entry name" value="Phosphoesterase"/>
    <property type="match status" value="1"/>
</dbReference>
<keyword evidence="3" id="KW-1185">Reference proteome</keyword>
<dbReference type="PANTHER" id="PTHR31956">
    <property type="entry name" value="NON-SPECIFIC PHOSPHOLIPASE C4-RELATED"/>
    <property type="match status" value="1"/>
</dbReference>
<dbReference type="AlphaFoldDB" id="A0A1S1MS73"/>
<evidence type="ECO:0000256" key="1">
    <source>
        <dbReference type="ARBA" id="ARBA00022801"/>
    </source>
</evidence>
<evidence type="ECO:0008006" key="4">
    <source>
        <dbReference type="Google" id="ProtNLM"/>
    </source>
</evidence>
<dbReference type="InterPro" id="IPR017850">
    <property type="entry name" value="Alkaline_phosphatase_core_sf"/>
</dbReference>
<dbReference type="EMBL" id="MKJU01000035">
    <property type="protein sequence ID" value="OHU87214.1"/>
    <property type="molecule type" value="Genomic_DNA"/>
</dbReference>
<keyword evidence="1" id="KW-0378">Hydrolase</keyword>
<reference evidence="2 3" key="1">
    <citation type="submission" date="2016-09" db="EMBL/GenBank/DDBJ databases">
        <title>Pseudoalteromonas amylolytica sp. nov., isolated from the surface seawater.</title>
        <authorList>
            <person name="Wu Y.-H."/>
            <person name="Cheng H."/>
            <person name="Jin X.-B."/>
            <person name="Wang C.-S."/>
            <person name="Xu X.-W."/>
        </authorList>
    </citation>
    <scope>NUCLEOTIDE SEQUENCE [LARGE SCALE GENOMIC DNA]</scope>
    <source>
        <strain evidence="2 3">JW1</strain>
    </source>
</reference>